<evidence type="ECO:0000313" key="2">
    <source>
        <dbReference type="EMBL" id="CNE94863.1"/>
    </source>
</evidence>
<dbReference type="GO" id="GO:0004806">
    <property type="term" value="F:triacylglycerol lipase activity"/>
    <property type="evidence" value="ECO:0007669"/>
    <property type="project" value="UniProtKB-EC"/>
</dbReference>
<keyword evidence="4" id="KW-1185">Reference proteome</keyword>
<name>A0AAW7K1Q1_9GAMM</name>
<dbReference type="AlphaFoldDB" id="A0AAW7K1Q1"/>
<comment type="caution">
    <text evidence="3">The sequence shown here is derived from an EMBL/GenBank/DDBJ whole genome shotgun (WGS) entry which is preliminary data.</text>
</comment>
<dbReference type="RefSeq" id="WP_049600386.1">
    <property type="nucleotide sequence ID" value="NZ_CPYD01000012.1"/>
</dbReference>
<proteinExistence type="predicted"/>
<evidence type="ECO:0000313" key="3">
    <source>
        <dbReference type="EMBL" id="MDN0088714.1"/>
    </source>
</evidence>
<dbReference type="SUPFAM" id="SSF53474">
    <property type="entry name" value="alpha/beta-Hydrolases"/>
    <property type="match status" value="1"/>
</dbReference>
<protein>
    <submittedName>
        <fullName evidence="2 3">Lipase</fullName>
        <ecNumber evidence="2">3.1.1.3</ecNumber>
    </submittedName>
</protein>
<accession>A0AAW7K1Q1</accession>
<dbReference type="EC" id="3.1.1.3" evidence="2"/>
<keyword evidence="2" id="KW-0378">Hydrolase</keyword>
<gene>
    <name evidence="2" type="primary">lip_2</name>
    <name evidence="2" type="ORF">ERS137967_02935</name>
    <name evidence="3" type="ORF">QVN42_15265</name>
</gene>
<dbReference type="InterPro" id="IPR000073">
    <property type="entry name" value="AB_hydrolase_1"/>
</dbReference>
<dbReference type="Proteomes" id="UP000040578">
    <property type="component" value="Unassembled WGS sequence"/>
</dbReference>
<feature type="domain" description="AB hydrolase-1" evidence="1">
    <location>
        <begin position="9"/>
        <end position="206"/>
    </location>
</feature>
<dbReference type="EMBL" id="JAUEHU010000016">
    <property type="protein sequence ID" value="MDN0088714.1"/>
    <property type="molecule type" value="Genomic_DNA"/>
</dbReference>
<sequence>MKTSAKTRYPIILVHGLFGFDKMLGYPYFFKIQPALEAAGAKVFTASVSATNSNEVRGEQLLDFIQEILKKTGAKKVNLIGHSQGPLACRYAAAMRPDLVASVTSVNGVNHGSEFADRVREAFVEGSLPESVANLLVSTFTNLMSLLSGHPELPQDAIASLDALTTKGVMEFNAKYPQGLPEKWGGEGKEVENGVHYYSWGGFIQGGILEQGLNTADPLHIAMRVGSQFFIKETAQNDGMVGRFSMHLGKVIRSDYSMDHMDAVNQTAGVVPVHLDPVKMFVDHAVFLKSKSL</sequence>
<reference evidence="2 4" key="1">
    <citation type="submission" date="2015-03" db="EMBL/GenBank/DDBJ databases">
        <authorList>
            <consortium name="Pathogen Informatics"/>
            <person name="Murphy D."/>
        </authorList>
    </citation>
    <scope>NUCLEOTIDE SEQUENCE [LARGE SCALE GENOMIC DNA]</scope>
    <source>
        <strain evidence="2">Type strain: CIP110231</strain>
        <strain evidence="4">type strain: CIP110231</strain>
    </source>
</reference>
<dbReference type="InterPro" id="IPR029058">
    <property type="entry name" value="AB_hydrolase_fold"/>
</dbReference>
<organism evidence="3 5">
    <name type="scientific">Yersinia nurmii</name>
    <dbReference type="NCBI Taxonomy" id="685706"/>
    <lineage>
        <taxon>Bacteria</taxon>
        <taxon>Pseudomonadati</taxon>
        <taxon>Pseudomonadota</taxon>
        <taxon>Gammaproteobacteria</taxon>
        <taxon>Enterobacterales</taxon>
        <taxon>Yersiniaceae</taxon>
        <taxon>Yersinia</taxon>
    </lineage>
</organism>
<dbReference type="Gene3D" id="3.40.50.1820">
    <property type="entry name" value="alpha/beta hydrolase"/>
    <property type="match status" value="1"/>
</dbReference>
<dbReference type="Pfam" id="PF00561">
    <property type="entry name" value="Abhydrolase_1"/>
    <property type="match status" value="1"/>
</dbReference>
<evidence type="ECO:0000313" key="4">
    <source>
        <dbReference type="Proteomes" id="UP000040578"/>
    </source>
</evidence>
<reference evidence="3" key="2">
    <citation type="submission" date="2023-06" db="EMBL/GenBank/DDBJ databases">
        <authorList>
            <person name="Polev D.E."/>
            <person name="Saitova A.T."/>
            <person name="Bogumilchik E.A."/>
            <person name="Kokorina G.I."/>
            <person name="Voskresenskaia E.A."/>
        </authorList>
    </citation>
    <scope>NUCLEOTIDE SEQUENCE</scope>
    <source>
        <strain evidence="3">2145 StPb PI</strain>
    </source>
</reference>
<evidence type="ECO:0000313" key="5">
    <source>
        <dbReference type="Proteomes" id="UP001167864"/>
    </source>
</evidence>
<evidence type="ECO:0000259" key="1">
    <source>
        <dbReference type="Pfam" id="PF00561"/>
    </source>
</evidence>
<dbReference type="EMBL" id="CPYD01000012">
    <property type="protein sequence ID" value="CNE94863.1"/>
    <property type="molecule type" value="Genomic_DNA"/>
</dbReference>
<dbReference type="Proteomes" id="UP001167864">
    <property type="component" value="Unassembled WGS sequence"/>
</dbReference>